<keyword evidence="1" id="KW-0812">Transmembrane</keyword>
<dbReference type="SUPFAM" id="SSF48726">
    <property type="entry name" value="Immunoglobulin"/>
    <property type="match status" value="2"/>
</dbReference>
<dbReference type="EMBL" id="JAYMGO010000022">
    <property type="protein sequence ID" value="KAL1252092.1"/>
    <property type="molecule type" value="Genomic_DNA"/>
</dbReference>
<dbReference type="Proteomes" id="UP001558613">
    <property type="component" value="Unassembled WGS sequence"/>
</dbReference>
<dbReference type="PANTHER" id="PTHR21063:SF4">
    <property type="entry name" value="CD48 ANTIGEN-RELATED"/>
    <property type="match status" value="1"/>
</dbReference>
<feature type="domain" description="Immunoglobulin" evidence="3">
    <location>
        <begin position="144"/>
        <end position="248"/>
    </location>
</feature>
<keyword evidence="1" id="KW-1133">Transmembrane helix</keyword>
<feature type="chain" id="PRO_5047404404" description="Immunoglobulin domain-containing protein" evidence="2">
    <location>
        <begin position="35"/>
        <end position="309"/>
    </location>
</feature>
<keyword evidence="2" id="KW-0732">Signal</keyword>
<feature type="domain" description="Immunoglobulin" evidence="3">
    <location>
        <begin position="36"/>
        <end position="138"/>
    </location>
</feature>
<accession>A0ABR3LGR4</accession>
<keyword evidence="5" id="KW-1185">Reference proteome</keyword>
<comment type="caution">
    <text evidence="4">The sequence shown here is derived from an EMBL/GenBank/DDBJ whole genome shotgun (WGS) entry which is preliminary data.</text>
</comment>
<dbReference type="InterPro" id="IPR013783">
    <property type="entry name" value="Ig-like_fold"/>
</dbReference>
<evidence type="ECO:0000256" key="2">
    <source>
        <dbReference type="SAM" id="SignalP"/>
    </source>
</evidence>
<dbReference type="InterPro" id="IPR036179">
    <property type="entry name" value="Ig-like_dom_sf"/>
</dbReference>
<dbReference type="SMART" id="SM00409">
    <property type="entry name" value="IG"/>
    <property type="match status" value="2"/>
</dbReference>
<evidence type="ECO:0000256" key="1">
    <source>
        <dbReference type="SAM" id="Phobius"/>
    </source>
</evidence>
<evidence type="ECO:0000259" key="3">
    <source>
        <dbReference type="SMART" id="SM00409"/>
    </source>
</evidence>
<proteinExistence type="predicted"/>
<name>A0ABR3LGR4_9TELE</name>
<keyword evidence="1" id="KW-0472">Membrane</keyword>
<dbReference type="Gene3D" id="2.60.40.10">
    <property type="entry name" value="Immunoglobulins"/>
    <property type="match status" value="2"/>
</dbReference>
<organism evidence="4 5">
    <name type="scientific">Cirrhinus molitorella</name>
    <name type="common">mud carp</name>
    <dbReference type="NCBI Taxonomy" id="172907"/>
    <lineage>
        <taxon>Eukaryota</taxon>
        <taxon>Metazoa</taxon>
        <taxon>Chordata</taxon>
        <taxon>Craniata</taxon>
        <taxon>Vertebrata</taxon>
        <taxon>Euteleostomi</taxon>
        <taxon>Actinopterygii</taxon>
        <taxon>Neopterygii</taxon>
        <taxon>Teleostei</taxon>
        <taxon>Ostariophysi</taxon>
        <taxon>Cypriniformes</taxon>
        <taxon>Cyprinidae</taxon>
        <taxon>Labeoninae</taxon>
        <taxon>Labeonini</taxon>
        <taxon>Cirrhinus</taxon>
    </lineage>
</organism>
<feature type="transmembrane region" description="Helical" evidence="1">
    <location>
        <begin position="262"/>
        <end position="286"/>
    </location>
</feature>
<evidence type="ECO:0000313" key="5">
    <source>
        <dbReference type="Proteomes" id="UP001558613"/>
    </source>
</evidence>
<dbReference type="InterPro" id="IPR003599">
    <property type="entry name" value="Ig_sub"/>
</dbReference>
<dbReference type="PANTHER" id="PTHR21063">
    <property type="entry name" value="LFA-3"/>
    <property type="match status" value="1"/>
</dbReference>
<sequence length="309" mass="34416">MAANNGGYMLETKFTVTAFAVFTFLLHGASDVATDKVSVSVVKGDSVTFHTNATMNQQERFKWYFTKDLIARIGGDLNNICTDVKCNNDTERFRDRLKLDHLSGDLMITNISTSDKGAYRLQTFSSKHIGKTFTLDVNDAPAEIKRKTVMEGESVTLDAPKVRNLSDSMTWIFNGTRIAEISGELTKICEDVQCKKRFRHRLKLDNQTGSLLITNTKTTDHGLYKLLTKSRRNHYSTTSIKSFTVSVTRNVKKNDSGLSSGFVAGICVVAVVLLVITAVIAGVIYYSQKSFKKGQKFLHNRRGSGQDLI</sequence>
<gene>
    <name evidence="4" type="ORF">QQF64_019888</name>
</gene>
<feature type="signal peptide" evidence="2">
    <location>
        <begin position="1"/>
        <end position="34"/>
    </location>
</feature>
<protein>
    <recommendedName>
        <fullName evidence="3">Immunoglobulin domain-containing protein</fullName>
    </recommendedName>
</protein>
<reference evidence="4 5" key="1">
    <citation type="submission" date="2023-09" db="EMBL/GenBank/DDBJ databases">
        <authorList>
            <person name="Wang M."/>
        </authorList>
    </citation>
    <scope>NUCLEOTIDE SEQUENCE [LARGE SCALE GENOMIC DNA]</scope>
    <source>
        <strain evidence="4">GT-2023</strain>
        <tissue evidence="4">Liver</tissue>
    </source>
</reference>
<evidence type="ECO:0000313" key="4">
    <source>
        <dbReference type="EMBL" id="KAL1252092.1"/>
    </source>
</evidence>